<dbReference type="GO" id="GO:0003700">
    <property type="term" value="F:DNA-binding transcription factor activity"/>
    <property type="evidence" value="ECO:0007669"/>
    <property type="project" value="InterPro"/>
</dbReference>
<keyword evidence="5" id="KW-1185">Reference proteome</keyword>
<reference evidence="4" key="3">
    <citation type="submission" date="2021-06" db="EMBL/GenBank/DDBJ databases">
        <title>Genomic Description and Analysis of Intracellular Bacteria, Candidatus Berkiella cookevillensis and Candidatus Berkiella aquae.</title>
        <authorList>
            <person name="Kidane D.T."/>
            <person name="Mehari Y.T."/>
            <person name="Rice F.C."/>
            <person name="Arivett B.A."/>
            <person name="Farone A.L."/>
            <person name="Berk S.G."/>
            <person name="Farone M.B."/>
        </authorList>
    </citation>
    <scope>NUCLEOTIDE SEQUENCE</scope>
    <source>
        <strain evidence="4">CC99</strain>
    </source>
</reference>
<evidence type="ECO:0000256" key="1">
    <source>
        <dbReference type="SAM" id="Coils"/>
    </source>
</evidence>
<evidence type="ECO:0000313" key="5">
    <source>
        <dbReference type="Proteomes" id="UP000051494"/>
    </source>
</evidence>
<dbReference type="EMBL" id="LKHV01000001">
    <property type="protein sequence ID" value="KRG20190.1"/>
    <property type="molecule type" value="Genomic_DNA"/>
</dbReference>
<dbReference type="Proteomes" id="UP000051494">
    <property type="component" value="Unassembled WGS sequence"/>
</dbReference>
<gene>
    <name evidence="3" type="ORF">CC99x_00411</name>
    <name evidence="4" type="ORF">CC99x_004880</name>
</gene>
<dbReference type="STRING" id="437022.CC99x_00411"/>
<name>A0A0Q9YTL5_9GAMM</name>
<evidence type="ECO:0000256" key="2">
    <source>
        <dbReference type="SAM" id="MobiDB-lite"/>
    </source>
</evidence>
<protein>
    <submittedName>
        <fullName evidence="3">Uncharacterized protein</fullName>
    </submittedName>
</protein>
<evidence type="ECO:0000313" key="4">
    <source>
        <dbReference type="EMBL" id="MCS5708233.1"/>
    </source>
</evidence>
<dbReference type="RefSeq" id="WP_057623122.1">
    <property type="nucleotide sequence ID" value="NZ_LKHV02000001.1"/>
</dbReference>
<evidence type="ECO:0000313" key="3">
    <source>
        <dbReference type="EMBL" id="KRG20190.1"/>
    </source>
</evidence>
<comment type="caution">
    <text evidence="3">The sequence shown here is derived from an EMBL/GenBank/DDBJ whole genome shotgun (WGS) entry which is preliminary data.</text>
</comment>
<feature type="coiled-coil region" evidence="1">
    <location>
        <begin position="139"/>
        <end position="216"/>
    </location>
</feature>
<organism evidence="3">
    <name type="scientific">Candidatus Berkiella cookevillensis</name>
    <dbReference type="NCBI Taxonomy" id="437022"/>
    <lineage>
        <taxon>Bacteria</taxon>
        <taxon>Pseudomonadati</taxon>
        <taxon>Pseudomonadota</taxon>
        <taxon>Gammaproteobacteria</taxon>
        <taxon>Candidatus Berkiellales</taxon>
        <taxon>Candidatus Berkiellaceae</taxon>
        <taxon>Candidatus Berkiella</taxon>
    </lineage>
</organism>
<feature type="compositionally biased region" description="Basic and acidic residues" evidence="2">
    <location>
        <begin position="81"/>
        <end position="102"/>
    </location>
</feature>
<reference evidence="4" key="2">
    <citation type="journal article" date="2016" name="Genome Announc.">
        <title>Draft Genome Sequences of Two Novel Amoeba-Resistant Intranuclear Bacteria, 'Candidatus Berkiella cookevillensis' and 'Candidatus Berkiella aquae'.</title>
        <authorList>
            <person name="Mehari Y.T."/>
            <person name="Arivett B.A."/>
            <person name="Farone A.L."/>
            <person name="Gunderson J.H."/>
            <person name="Farone M.B."/>
        </authorList>
    </citation>
    <scope>NUCLEOTIDE SEQUENCE</scope>
    <source>
        <strain evidence="4">CC99</strain>
    </source>
</reference>
<feature type="region of interest" description="Disordered" evidence="2">
    <location>
        <begin position="68"/>
        <end position="119"/>
    </location>
</feature>
<reference evidence="3" key="1">
    <citation type="submission" date="2015-09" db="EMBL/GenBank/DDBJ databases">
        <title>Draft Genome Sequences of Two Novel Amoeba-resistant Intranuclear Bacteria, Candidatus Berkiella cookevillensis and Candidatus Berkiella aquae.</title>
        <authorList>
            <person name="Mehari Y.T."/>
            <person name="Arivett B.A."/>
            <person name="Farone A.L."/>
            <person name="Gunderson J.H."/>
            <person name="Farone M.B."/>
        </authorList>
    </citation>
    <scope>NUCLEOTIDE SEQUENCE [LARGE SCALE GENOMIC DNA]</scope>
    <source>
        <strain evidence="3">CC99</strain>
    </source>
</reference>
<dbReference type="AlphaFoldDB" id="A0A0Q9YTL5"/>
<sequence>MSLFGAQFDPEGSEYDSTAWDELLDFLEPESSSLPEQSDTLNIFNVTSQTTTPLIPKYYSLETQLSSNISMAPDNTPTTKSDPKTKDSVKRKEEKKAAEHTHAILKSEPMRKRQKLSDPTLDPYIDSVEAIQVQIECLHKDIEQNNQDCEQELKQAQNAKERRLLRNRFSASTSRITSKIRKLEAEKLILELKNKISQLEEENVTLTQRNLYLQEENVYLKTREQHTQTLQFSSHTALNLPQELLSGQQVTITTRHELQASPNKRNGYKS</sequence>
<accession>A0A0Q9YTL5</accession>
<dbReference type="EMBL" id="LKHV02000001">
    <property type="protein sequence ID" value="MCS5708233.1"/>
    <property type="molecule type" value="Genomic_DNA"/>
</dbReference>
<keyword evidence="1" id="KW-0175">Coiled coil</keyword>
<proteinExistence type="predicted"/>